<evidence type="ECO:0000256" key="1">
    <source>
        <dbReference type="ARBA" id="ARBA00004370"/>
    </source>
</evidence>
<keyword evidence="8" id="KW-1185">Reference proteome</keyword>
<dbReference type="Pfam" id="PF12714">
    <property type="entry name" value="TILa"/>
    <property type="match status" value="1"/>
</dbReference>
<evidence type="ECO:0000256" key="3">
    <source>
        <dbReference type="ARBA" id="ARBA00023136"/>
    </source>
</evidence>
<dbReference type="InterPro" id="IPR002919">
    <property type="entry name" value="TIL_dom"/>
</dbReference>
<dbReference type="GeneID" id="110091486"/>
<evidence type="ECO:0000256" key="2">
    <source>
        <dbReference type="ARBA" id="ARBA00022729"/>
    </source>
</evidence>
<dbReference type="Pfam" id="PF08742">
    <property type="entry name" value="C8"/>
    <property type="match status" value="2"/>
</dbReference>
<dbReference type="Gene3D" id="2.10.25.10">
    <property type="entry name" value="Laminin"/>
    <property type="match status" value="3"/>
</dbReference>
<evidence type="ECO:0000256" key="4">
    <source>
        <dbReference type="ARBA" id="ARBA00023157"/>
    </source>
</evidence>
<keyword evidence="5" id="KW-0325">Glycoprotein</keyword>
<evidence type="ECO:0000313" key="9">
    <source>
        <dbReference type="RefSeq" id="XP_020671291.2"/>
    </source>
</evidence>
<evidence type="ECO:0000256" key="6">
    <source>
        <dbReference type="SAM" id="SignalP"/>
    </source>
</evidence>
<keyword evidence="2 6" id="KW-0732">Signal</keyword>
<evidence type="ECO:0000313" key="8">
    <source>
        <dbReference type="Proteomes" id="UP001652642"/>
    </source>
</evidence>
<feature type="domain" description="VWFD" evidence="7">
    <location>
        <begin position="946"/>
        <end position="1127"/>
    </location>
</feature>
<organism evidence="8 9">
    <name type="scientific">Pogona vitticeps</name>
    <name type="common">central bearded dragon</name>
    <dbReference type="NCBI Taxonomy" id="103695"/>
    <lineage>
        <taxon>Eukaryota</taxon>
        <taxon>Metazoa</taxon>
        <taxon>Chordata</taxon>
        <taxon>Craniata</taxon>
        <taxon>Vertebrata</taxon>
        <taxon>Euteleostomi</taxon>
        <taxon>Lepidosauria</taxon>
        <taxon>Squamata</taxon>
        <taxon>Bifurcata</taxon>
        <taxon>Unidentata</taxon>
        <taxon>Episquamata</taxon>
        <taxon>Toxicofera</taxon>
        <taxon>Iguania</taxon>
        <taxon>Acrodonta</taxon>
        <taxon>Agamidae</taxon>
        <taxon>Amphibolurinae</taxon>
        <taxon>Pogona</taxon>
    </lineage>
</organism>
<dbReference type="PANTHER" id="PTHR46160">
    <property type="entry name" value="ALPHA-TECTORIN-RELATED"/>
    <property type="match status" value="1"/>
</dbReference>
<dbReference type="KEGG" id="pvt:110091486"/>
<feature type="domain" description="VWFD" evidence="7">
    <location>
        <begin position="1334"/>
        <end position="1505"/>
    </location>
</feature>
<dbReference type="Pfam" id="PF17517">
    <property type="entry name" value="IgGFc_binding"/>
    <property type="match status" value="1"/>
</dbReference>
<dbReference type="GO" id="GO:0005886">
    <property type="term" value="C:plasma membrane"/>
    <property type="evidence" value="ECO:0007669"/>
    <property type="project" value="UniProtKB-SubCell"/>
</dbReference>
<dbReference type="InParanoid" id="A0A6J0VEL6"/>
<proteinExistence type="predicted"/>
<dbReference type="InterPro" id="IPR025615">
    <property type="entry name" value="TILa_dom"/>
</dbReference>
<reference evidence="9" key="1">
    <citation type="submission" date="2025-08" db="UniProtKB">
        <authorList>
            <consortium name="RefSeq"/>
        </authorList>
    </citation>
    <scope>IDENTIFICATION</scope>
</reference>
<sequence length="1505" mass="165129">MTEMRILYLFSCLILLCGHGRARFQGKQFITAFMQNYESRGTVETSLQLFLTGYNNSTPVTVTLAKTSTQKSYVLNEGEMMPIDIPITAEMKGSGIFDQSVLIQAGKDISAVLYDRKKYSVGATTLYPVHELGTEYYIITPAGTKATGYLKEFAIIAWQTPTKVDVYLKGTVIFDGQSYSTGSKLTIHLAAFQVAQLQSSDDLSGTRVLSSAQVAVLSGHVCVQQNYYCDQVVEQLLPVSSWGTTFIVPPVFVQDSGDTVYVAASQTTRVHYQVGKSKSYHDMVAGEVLQLEIHAPQALYISANAGIQVLLFFPGITVGVKGYDPFLINVPSISSYGLSYYINGLDKFGNYIVIIAKSSEISSITADKAAIMGIQWTEVPGSDYSWGEGEWATTTKTISLEHPRTPFGVFFFGTRNYEGFGFAPPPLESLDSSPALPPVVIPLTCPKNSHYEACGNACPATCADRAAPSTCKKPCAEICQCDDGYVLSDETCVPAMSCGCTYKGVSYKAGEEFWGDKDCHTLCRCEPRLGRAVCMKSSCKGKKKCTMLKGVRGCHDVTYSTCIASGDPHYLTFDGKKYDFMGSCVYQMAGVCIEHPNLTPFLVTVENNNRGSKAVSFTKVVTLVVYNMTISLSQQYPRKVQVNGVSVNLPFSYENKLKVYISGVHGFIKTDFDIRVTFDWHSYARVILPDIYAGSICGLCGNANKDPSDDFTMKDGQQAADISLFADSWKLKELPGCSAGCSNCPVCSAAEKQIYEADRYCGILKRKNGPFRQCHAAIDPTYYFDDCVFDACQYRGQHEVLCSAISAYMIACQAQGVQIEQWRSSSFCSLSCPHNSHYEVCGTSCPGTCHNFSTPKSCDAPCIEGCFCDSGFIRSGERCVPLSECGCVHEGRYYQKGEEFYPSTFCQEKCQCTDNSFIECQQFSCGPHEVCSAMNGVQGCHPEGYGTATVYGDLHYISFDGRSFNLRASGLYVFAKIFSEEGDQRMKFSVVVEYEKLEDGTSTLIKSVVVYTDEHTIVLERGMQWKVMVDEELYNLPLIKDDGKPWITQEGNNIIIRSSDGFKVIYDMSSYVQVTIPLSYQGEVQGLGGNFNGDSSDDFMMPNGTLAASVVDFGTSWHVPIGGIGCSDGCTVEEPLPFDPDKVAVYEEECSCGMIKDETGPFTDCHTFVSPAEYFENCLSDMGASGARHVLCQNLQAYTARCQAAGAEVKAWRTASFCPISCPANSHYEICTTLCDASCASLYAPFQCTRNCFEGCQCNDGYMVDGDTCVPIDRCGCMQDGLYLKAGGSILSKNCTEKYTCSAPGQVTQEATGCRSDEICSLRRGVWACERREGQCKLNLTARLTSFDGASGNYLCSGVYDVASVCDESSLSWFRVAVSIGKDREDALVVGRAAYIYFREASITLKNNNRAWVNGRSVKLPYQVSKDISVRELKNGILVDRASQVQVHLHLNGEVTVKVKEMFAEKLCGPCGNFNENGSDDLRLPNGDFSVNIAEVLHAWNAKDF</sequence>
<feature type="signal peptide" evidence="6">
    <location>
        <begin position="1"/>
        <end position="22"/>
    </location>
</feature>
<evidence type="ECO:0000259" key="7">
    <source>
        <dbReference type="PROSITE" id="PS51233"/>
    </source>
</evidence>
<dbReference type="SMART" id="SM00832">
    <property type="entry name" value="C8"/>
    <property type="match status" value="2"/>
</dbReference>
<dbReference type="SMART" id="SM00216">
    <property type="entry name" value="VWD"/>
    <property type="match status" value="3"/>
</dbReference>
<dbReference type="InterPro" id="IPR036084">
    <property type="entry name" value="Ser_inhib-like_sf"/>
</dbReference>
<dbReference type="Proteomes" id="UP001652642">
    <property type="component" value="Chromosome 9"/>
</dbReference>
<feature type="domain" description="VWFD" evidence="7">
    <location>
        <begin position="560"/>
        <end position="738"/>
    </location>
</feature>
<dbReference type="OrthoDB" id="6236007at2759"/>
<protein>
    <submittedName>
        <fullName evidence="9">IgGFc-binding protein-like</fullName>
    </submittedName>
</protein>
<name>A0A6J0VEL6_9SAUR</name>
<dbReference type="PROSITE" id="PS51233">
    <property type="entry name" value="VWFD"/>
    <property type="match status" value="3"/>
</dbReference>
<dbReference type="SUPFAM" id="SSF57567">
    <property type="entry name" value="Serine protease inhibitors"/>
    <property type="match status" value="3"/>
</dbReference>
<comment type="subcellular location">
    <subcellularLocation>
        <location evidence="1">Membrane</location>
    </subcellularLocation>
</comment>
<accession>A0A6J0VEL6</accession>
<dbReference type="InterPro" id="IPR001846">
    <property type="entry name" value="VWF_type-D"/>
</dbReference>
<gene>
    <name evidence="9" type="primary">LOC110091486</name>
</gene>
<keyword evidence="4" id="KW-1015">Disulfide bond</keyword>
<dbReference type="Pfam" id="PF00094">
    <property type="entry name" value="VWD"/>
    <property type="match status" value="3"/>
</dbReference>
<dbReference type="InterPro" id="IPR014853">
    <property type="entry name" value="VWF/SSPO/ZAN-like_Cys-rich_dom"/>
</dbReference>
<dbReference type="RefSeq" id="XP_020671291.2">
    <property type="nucleotide sequence ID" value="XM_020815632.2"/>
</dbReference>
<dbReference type="Pfam" id="PF01826">
    <property type="entry name" value="TIL"/>
    <property type="match status" value="3"/>
</dbReference>
<evidence type="ECO:0000256" key="5">
    <source>
        <dbReference type="ARBA" id="ARBA00023180"/>
    </source>
</evidence>
<dbReference type="InterPro" id="IPR052749">
    <property type="entry name" value="Alpha-tectorin"/>
</dbReference>
<feature type="chain" id="PRO_5045860851" evidence="6">
    <location>
        <begin position="23"/>
        <end position="1505"/>
    </location>
</feature>
<dbReference type="InterPro" id="IPR035234">
    <property type="entry name" value="IgGFc-bd_N"/>
</dbReference>
<dbReference type="CDD" id="cd19941">
    <property type="entry name" value="TIL"/>
    <property type="match status" value="3"/>
</dbReference>
<dbReference type="PANTHER" id="PTHR46160:SF9">
    <property type="entry name" value="PROTEIN PRY2-RELATED"/>
    <property type="match status" value="1"/>
</dbReference>
<keyword evidence="3" id="KW-0472">Membrane</keyword>